<protein>
    <submittedName>
        <fullName evidence="9">ABC transporter permease</fullName>
    </submittedName>
</protein>
<reference evidence="9" key="1">
    <citation type="submission" date="2017-08" db="EMBL/GenBank/DDBJ databases">
        <authorList>
            <person name="Imhoff J.F."/>
            <person name="Rahn T."/>
            <person name="Kuenzel S."/>
            <person name="Neulinger S.C."/>
        </authorList>
    </citation>
    <scope>NUCLEOTIDE SEQUENCE</scope>
    <source>
        <strain evidence="9">DSM 9154</strain>
    </source>
</reference>
<dbReference type="CDD" id="cd06261">
    <property type="entry name" value="TM_PBP2"/>
    <property type="match status" value="1"/>
</dbReference>
<evidence type="ECO:0000256" key="1">
    <source>
        <dbReference type="ARBA" id="ARBA00004651"/>
    </source>
</evidence>
<dbReference type="GO" id="GO:0055085">
    <property type="term" value="P:transmembrane transport"/>
    <property type="evidence" value="ECO:0007669"/>
    <property type="project" value="InterPro"/>
</dbReference>
<keyword evidence="3" id="KW-1003">Cell membrane</keyword>
<keyword evidence="4 7" id="KW-0812">Transmembrane</keyword>
<feature type="transmembrane region" description="Helical" evidence="7">
    <location>
        <begin position="136"/>
        <end position="164"/>
    </location>
</feature>
<evidence type="ECO:0000313" key="9">
    <source>
        <dbReference type="EMBL" id="MBK1696475.1"/>
    </source>
</evidence>
<evidence type="ECO:0000256" key="2">
    <source>
        <dbReference type="ARBA" id="ARBA00022448"/>
    </source>
</evidence>
<evidence type="ECO:0000259" key="8">
    <source>
        <dbReference type="PROSITE" id="PS50928"/>
    </source>
</evidence>
<keyword evidence="5 7" id="KW-1133">Transmembrane helix</keyword>
<keyword evidence="2 7" id="KW-0813">Transport</keyword>
<dbReference type="Pfam" id="PF19300">
    <property type="entry name" value="BPD_transp_1_N"/>
    <property type="match status" value="1"/>
</dbReference>
<dbReference type="SUPFAM" id="SSF161098">
    <property type="entry name" value="MetI-like"/>
    <property type="match status" value="1"/>
</dbReference>
<dbReference type="InterPro" id="IPR000515">
    <property type="entry name" value="MetI-like"/>
</dbReference>
<evidence type="ECO:0000256" key="4">
    <source>
        <dbReference type="ARBA" id="ARBA00022692"/>
    </source>
</evidence>
<dbReference type="GO" id="GO:0005886">
    <property type="term" value="C:plasma membrane"/>
    <property type="evidence" value="ECO:0007669"/>
    <property type="project" value="UniProtKB-SubCell"/>
</dbReference>
<dbReference type="InterPro" id="IPR045621">
    <property type="entry name" value="BPD_transp_1_N"/>
</dbReference>
<dbReference type="Gene3D" id="1.10.3720.10">
    <property type="entry name" value="MetI-like"/>
    <property type="match status" value="1"/>
</dbReference>
<name>A0A934UZK1_9PROT</name>
<sequence length="317" mass="34526">MLSYIVQRLVQTALVLFVMSFIIYAMIGLMPGDPIDLMVQADPDLTAADQQRLKALYGLDQPLTTRYWNWLTAALQGDFGYSRLFAQPVLDVLWPRLGNTIVLIGCAFLLSLVIALPAGIAAATRPRSLLDNAVNLGAFAGISVPPFWLAILLIILFAVTLEWFPAGGMTDPGEGGLLDQLHHLALPVIALTLARVGGIIRYVRAAMMEALRQDYIRTARAKGLSRRRVLISHALRNAMIPVVTILALDMGMLVSGALITETIFGWLGMGKTVYDAVLGNDYNLALMGLLFATALTLLANLAADLAYAWLDPRISYD</sequence>
<feature type="transmembrane region" description="Helical" evidence="7">
    <location>
        <begin position="101"/>
        <end position="124"/>
    </location>
</feature>
<comment type="subcellular location">
    <subcellularLocation>
        <location evidence="1 7">Cell membrane</location>
        <topology evidence="1 7">Multi-pass membrane protein</topology>
    </subcellularLocation>
</comment>
<reference evidence="9" key="2">
    <citation type="journal article" date="2020" name="Microorganisms">
        <title>Osmotic Adaptation and Compatible Solute Biosynthesis of Phototrophic Bacteria as Revealed from Genome Analyses.</title>
        <authorList>
            <person name="Imhoff J.F."/>
            <person name="Rahn T."/>
            <person name="Kunzel S."/>
            <person name="Keller A."/>
            <person name="Neulinger S.C."/>
        </authorList>
    </citation>
    <scope>NUCLEOTIDE SEQUENCE</scope>
    <source>
        <strain evidence="9">DSM 9154</strain>
    </source>
</reference>
<dbReference type="PROSITE" id="PS50928">
    <property type="entry name" value="ABC_TM1"/>
    <property type="match status" value="1"/>
</dbReference>
<dbReference type="PANTHER" id="PTHR43163">
    <property type="entry name" value="DIPEPTIDE TRANSPORT SYSTEM PERMEASE PROTEIN DPPB-RELATED"/>
    <property type="match status" value="1"/>
</dbReference>
<dbReference type="EMBL" id="NRRE01000017">
    <property type="protein sequence ID" value="MBK1696475.1"/>
    <property type="molecule type" value="Genomic_DNA"/>
</dbReference>
<evidence type="ECO:0000256" key="6">
    <source>
        <dbReference type="ARBA" id="ARBA00023136"/>
    </source>
</evidence>
<evidence type="ECO:0000256" key="7">
    <source>
        <dbReference type="RuleBase" id="RU363032"/>
    </source>
</evidence>
<evidence type="ECO:0000256" key="3">
    <source>
        <dbReference type="ARBA" id="ARBA00022475"/>
    </source>
</evidence>
<feature type="domain" description="ABC transmembrane type-1" evidence="8">
    <location>
        <begin position="97"/>
        <end position="303"/>
    </location>
</feature>
<comment type="similarity">
    <text evidence="7">Belongs to the binding-protein-dependent transport system permease family.</text>
</comment>
<dbReference type="Pfam" id="PF00528">
    <property type="entry name" value="BPD_transp_1"/>
    <property type="match status" value="1"/>
</dbReference>
<feature type="transmembrane region" description="Helical" evidence="7">
    <location>
        <begin position="184"/>
        <end position="203"/>
    </location>
</feature>
<evidence type="ECO:0000313" key="10">
    <source>
        <dbReference type="Proteomes" id="UP000778970"/>
    </source>
</evidence>
<dbReference type="PANTHER" id="PTHR43163:SF6">
    <property type="entry name" value="DIPEPTIDE TRANSPORT SYSTEM PERMEASE PROTEIN DPPB-RELATED"/>
    <property type="match status" value="1"/>
</dbReference>
<evidence type="ECO:0000256" key="5">
    <source>
        <dbReference type="ARBA" id="ARBA00022989"/>
    </source>
</evidence>
<dbReference type="AlphaFoldDB" id="A0A934UZK1"/>
<feature type="transmembrane region" description="Helical" evidence="7">
    <location>
        <begin position="284"/>
        <end position="310"/>
    </location>
</feature>
<feature type="transmembrane region" description="Helical" evidence="7">
    <location>
        <begin position="12"/>
        <end position="30"/>
    </location>
</feature>
<organism evidence="9 10">
    <name type="scientific">Rhodovibrio salinarum</name>
    <dbReference type="NCBI Taxonomy" id="1087"/>
    <lineage>
        <taxon>Bacteria</taxon>
        <taxon>Pseudomonadati</taxon>
        <taxon>Pseudomonadota</taxon>
        <taxon>Alphaproteobacteria</taxon>
        <taxon>Rhodospirillales</taxon>
        <taxon>Rhodovibrionaceae</taxon>
        <taxon>Rhodovibrio</taxon>
    </lineage>
</organism>
<keyword evidence="6 7" id="KW-0472">Membrane</keyword>
<dbReference type="InterPro" id="IPR035906">
    <property type="entry name" value="MetI-like_sf"/>
</dbReference>
<proteinExistence type="inferred from homology"/>
<feature type="transmembrane region" description="Helical" evidence="7">
    <location>
        <begin position="238"/>
        <end position="264"/>
    </location>
</feature>
<dbReference type="RefSeq" id="WP_027289343.1">
    <property type="nucleotide sequence ID" value="NZ_NRRE01000017.1"/>
</dbReference>
<accession>A0A934UZK1</accession>
<keyword evidence="10" id="KW-1185">Reference proteome</keyword>
<dbReference type="Proteomes" id="UP000778970">
    <property type="component" value="Unassembled WGS sequence"/>
</dbReference>
<gene>
    <name evidence="9" type="ORF">CKO21_04360</name>
</gene>
<comment type="caution">
    <text evidence="9">The sequence shown here is derived from an EMBL/GenBank/DDBJ whole genome shotgun (WGS) entry which is preliminary data.</text>
</comment>